<feature type="transmembrane region" description="Helical" evidence="1">
    <location>
        <begin position="36"/>
        <end position="61"/>
    </location>
</feature>
<dbReference type="RefSeq" id="WP_137422877.1">
    <property type="nucleotide sequence ID" value="NZ_CP040098.1"/>
</dbReference>
<keyword evidence="1" id="KW-1133">Transmembrane helix</keyword>
<keyword evidence="1" id="KW-0812">Transmembrane</keyword>
<reference evidence="2 3" key="2">
    <citation type="submission" date="2019-05" db="EMBL/GenBank/DDBJ databases">
        <authorList>
            <person name="Suflita J.M."/>
            <person name="Marks C.R."/>
        </authorList>
    </citation>
    <scope>NUCLEOTIDE SEQUENCE [LARGE SCALE GENOMIC DNA]</scope>
    <source>
        <strain evidence="2 3">ALDC</strain>
    </source>
</reference>
<reference evidence="2 3" key="1">
    <citation type="submission" date="2019-05" db="EMBL/GenBank/DDBJ databases">
        <title>The Complete Genome Sequence of the n-alkane-degrading Desulfoglaeba alkanexedens ALDC reveals multiple alkylsuccinate synthase gene clusters.</title>
        <authorList>
            <person name="Callaghan A.V."/>
            <person name="Davidova I.A."/>
            <person name="Duncan K.E."/>
            <person name="Morris B."/>
            <person name="McInerney M.J."/>
        </authorList>
    </citation>
    <scope>NUCLEOTIDE SEQUENCE [LARGE SCALE GENOMIC DNA]</scope>
    <source>
        <strain evidence="2 3">ALDC</strain>
    </source>
</reference>
<protein>
    <submittedName>
        <fullName evidence="2">Uncharacterized protein</fullName>
    </submittedName>
</protein>
<sequence>MDPRSVEQVTVVDIRMPFFSMVILMVKWAVASIPAFLILTVLGSLVFGILGAVMGGLFGGFPGGMHGSRPW</sequence>
<keyword evidence="3" id="KW-1185">Reference proteome</keyword>
<keyword evidence="1" id="KW-0472">Membrane</keyword>
<dbReference type="EMBL" id="CP040098">
    <property type="protein sequence ID" value="QCQ20907.1"/>
    <property type="molecule type" value="Genomic_DNA"/>
</dbReference>
<accession>A0A4P8KZD5</accession>
<evidence type="ECO:0000256" key="1">
    <source>
        <dbReference type="SAM" id="Phobius"/>
    </source>
</evidence>
<gene>
    <name evidence="2" type="ORF">FDQ92_01050</name>
</gene>
<evidence type="ECO:0000313" key="3">
    <source>
        <dbReference type="Proteomes" id="UP000298602"/>
    </source>
</evidence>
<name>A0A4P8KZD5_9BACT</name>
<dbReference type="KEGG" id="dax:FDQ92_01050"/>
<dbReference type="Proteomes" id="UP000298602">
    <property type="component" value="Chromosome"/>
</dbReference>
<organism evidence="2 3">
    <name type="scientific">Desulfoglaeba alkanexedens ALDC</name>
    <dbReference type="NCBI Taxonomy" id="980445"/>
    <lineage>
        <taxon>Bacteria</taxon>
        <taxon>Pseudomonadati</taxon>
        <taxon>Thermodesulfobacteriota</taxon>
        <taxon>Syntrophobacteria</taxon>
        <taxon>Syntrophobacterales</taxon>
        <taxon>Syntrophobacteraceae</taxon>
        <taxon>Desulfoglaeba</taxon>
    </lineage>
</organism>
<dbReference type="OrthoDB" id="5296797at2"/>
<proteinExistence type="predicted"/>
<evidence type="ECO:0000313" key="2">
    <source>
        <dbReference type="EMBL" id="QCQ20907.1"/>
    </source>
</evidence>
<dbReference type="AlphaFoldDB" id="A0A4P8KZD5"/>